<dbReference type="Proteomes" id="UP000319812">
    <property type="component" value="Unassembled WGS sequence"/>
</dbReference>
<keyword evidence="1" id="KW-0812">Transmembrane</keyword>
<protein>
    <submittedName>
        <fullName evidence="2">Uncharacterized protein</fullName>
    </submittedName>
</protein>
<feature type="transmembrane region" description="Helical" evidence="1">
    <location>
        <begin position="58"/>
        <end position="74"/>
    </location>
</feature>
<dbReference type="AlphaFoldDB" id="A0A4Y4EZ17"/>
<reference evidence="2 3" key="1">
    <citation type="submission" date="2019-06" db="EMBL/GenBank/DDBJ databases">
        <title>Whole genome shotgun sequence of Halomonas halmophila NBRC 15537.</title>
        <authorList>
            <person name="Hosoyama A."/>
            <person name="Uohara A."/>
            <person name="Ohji S."/>
            <person name="Ichikawa N."/>
        </authorList>
    </citation>
    <scope>NUCLEOTIDE SEQUENCE [LARGE SCALE GENOMIC DNA]</scope>
    <source>
        <strain evidence="2 3">NBRC 15537</strain>
    </source>
</reference>
<feature type="transmembrane region" description="Helical" evidence="1">
    <location>
        <begin position="7"/>
        <end position="25"/>
    </location>
</feature>
<feature type="transmembrane region" description="Helical" evidence="1">
    <location>
        <begin position="86"/>
        <end position="111"/>
    </location>
</feature>
<keyword evidence="1" id="KW-1133">Transmembrane helix</keyword>
<proteinExistence type="predicted"/>
<evidence type="ECO:0000313" key="3">
    <source>
        <dbReference type="Proteomes" id="UP000319812"/>
    </source>
</evidence>
<evidence type="ECO:0000313" key="2">
    <source>
        <dbReference type="EMBL" id="GED21595.1"/>
    </source>
</evidence>
<organism evidence="2 3">
    <name type="scientific">Halomonas halmophila</name>
    <dbReference type="NCBI Taxonomy" id="252"/>
    <lineage>
        <taxon>Bacteria</taxon>
        <taxon>Pseudomonadati</taxon>
        <taxon>Pseudomonadota</taxon>
        <taxon>Gammaproteobacteria</taxon>
        <taxon>Oceanospirillales</taxon>
        <taxon>Halomonadaceae</taxon>
        <taxon>Halomonas</taxon>
    </lineage>
</organism>
<evidence type="ECO:0000256" key="1">
    <source>
        <dbReference type="SAM" id="Phobius"/>
    </source>
</evidence>
<comment type="caution">
    <text evidence="2">The sequence shown here is derived from an EMBL/GenBank/DDBJ whole genome shotgun (WGS) entry which is preliminary data.</text>
</comment>
<sequence length="120" mass="13039">MDGLRHFLLGALLGAFSWAVCPLVSDQFEPFDTLVGLAAGQALMLAFALYTGCRKKHVLLWWLVAGIYAGQNLYAYAFGSSGTREWFLLGLVTSVLLCILPLVGGSLAKWVSSCSQHDKK</sequence>
<feature type="transmembrane region" description="Helical" evidence="1">
    <location>
        <begin position="31"/>
        <end position="51"/>
    </location>
</feature>
<dbReference type="EMBL" id="BJOC01000011">
    <property type="protein sequence ID" value="GED21595.1"/>
    <property type="molecule type" value="Genomic_DNA"/>
</dbReference>
<name>A0A4Y4EZ17_9GAMM</name>
<accession>A0A4Y4EZ17</accession>
<keyword evidence="1" id="KW-0472">Membrane</keyword>
<gene>
    <name evidence="2" type="ORF">HHA01_05720</name>
</gene>
<keyword evidence="3" id="KW-1185">Reference proteome</keyword>